<dbReference type="EMBL" id="BMPI01000048">
    <property type="protein sequence ID" value="GGM63380.1"/>
    <property type="molecule type" value="Genomic_DNA"/>
</dbReference>
<keyword evidence="1" id="KW-1133">Transmembrane helix</keyword>
<dbReference type="GO" id="GO:0005576">
    <property type="term" value="C:extracellular region"/>
    <property type="evidence" value="ECO:0007669"/>
    <property type="project" value="TreeGrafter"/>
</dbReference>
<dbReference type="NCBIfam" id="TIGR03919">
    <property type="entry name" value="T7SS_EccB"/>
    <property type="match status" value="1"/>
</dbReference>
<keyword evidence="3" id="KW-1185">Reference proteome</keyword>
<reference evidence="2" key="1">
    <citation type="journal article" date="2014" name="Int. J. Syst. Evol. Microbiol.">
        <title>Complete genome sequence of Corynebacterium casei LMG S-19264T (=DSM 44701T), isolated from a smear-ripened cheese.</title>
        <authorList>
            <consortium name="US DOE Joint Genome Institute (JGI-PGF)"/>
            <person name="Walter F."/>
            <person name="Albersmeier A."/>
            <person name="Kalinowski J."/>
            <person name="Ruckert C."/>
        </authorList>
    </citation>
    <scope>NUCLEOTIDE SEQUENCE</scope>
    <source>
        <strain evidence="2">JCM 19831</strain>
    </source>
</reference>
<dbReference type="Pfam" id="PF05108">
    <property type="entry name" value="T7SS_ESX1_EccB"/>
    <property type="match status" value="1"/>
</dbReference>
<dbReference type="PANTHER" id="PTHR40765">
    <property type="entry name" value="ESX-2 SECRETION SYSTEM ATPASE ECCB2"/>
    <property type="match status" value="1"/>
</dbReference>
<protein>
    <submittedName>
        <fullName evidence="2">ESX-1 secretion system ATPase EccB1</fullName>
    </submittedName>
</protein>
<feature type="transmembrane region" description="Helical" evidence="1">
    <location>
        <begin position="37"/>
        <end position="61"/>
    </location>
</feature>
<dbReference type="Proteomes" id="UP000642070">
    <property type="component" value="Unassembled WGS sequence"/>
</dbReference>
<gene>
    <name evidence="2" type="primary">eccB1</name>
    <name evidence="2" type="ORF">GCM10007977_076190</name>
</gene>
<evidence type="ECO:0000313" key="3">
    <source>
        <dbReference type="Proteomes" id="UP000642070"/>
    </source>
</evidence>
<evidence type="ECO:0000313" key="2">
    <source>
        <dbReference type="EMBL" id="GGM63380.1"/>
    </source>
</evidence>
<sequence>MQSRRDQVQAQSYTLGRLTAALVMAEPEALENPHRRVLTGMLAGLLIGGLLVGGFTVFGFLKPGGAKRWQEPETLIVEKESGGRFVLVDGRLRPVYNYASAALIFGKRPALVTVSAASLRSVPRGMPIGIVGAPESTPDAAGLAGVGWEVCALSGTDPTGAARTGTLLVLARGGGTTVGDDSGFTVTAPGGQVFLIWNGQRFALTRSWIPRVLGYSAAPAVAANWLNQVPPGPDIAPVDVAGRGDAGPVVDGRQTRVGQVFVARVVGTPDRYFLLLRDGLSPIGATAVALVLGNPDTGAAYPGSPVRPLELTAGALAQLPMSTQPALPAGLPQRPPAQAGLPAGQTWCVQRATPEGPARATMRAAPAVTVAGDAPVVDRTEQTATAVLAAPGVGGLVRQGRAGQANGTSYFLVTDAGVKFPIASADAAKALGYALEGARTVPAALLSLLPTGPVLDVAAARR</sequence>
<proteinExistence type="predicted"/>
<dbReference type="AlphaFoldDB" id="A0A917U739"/>
<reference evidence="2" key="2">
    <citation type="submission" date="2020-09" db="EMBL/GenBank/DDBJ databases">
        <authorList>
            <person name="Sun Q."/>
            <person name="Ohkuma M."/>
        </authorList>
    </citation>
    <scope>NUCLEOTIDE SEQUENCE</scope>
    <source>
        <strain evidence="2">JCM 19831</strain>
    </source>
</reference>
<dbReference type="InterPro" id="IPR007795">
    <property type="entry name" value="T7SS_EccB"/>
</dbReference>
<organism evidence="2 3">
    <name type="scientific">Dactylosporangium sucinum</name>
    <dbReference type="NCBI Taxonomy" id="1424081"/>
    <lineage>
        <taxon>Bacteria</taxon>
        <taxon>Bacillati</taxon>
        <taxon>Actinomycetota</taxon>
        <taxon>Actinomycetes</taxon>
        <taxon>Micromonosporales</taxon>
        <taxon>Micromonosporaceae</taxon>
        <taxon>Dactylosporangium</taxon>
    </lineage>
</organism>
<comment type="caution">
    <text evidence="2">The sequence shown here is derived from an EMBL/GenBank/DDBJ whole genome shotgun (WGS) entry which is preliminary data.</text>
</comment>
<accession>A0A917U739</accession>
<dbReference type="Gene3D" id="3.30.2390.20">
    <property type="entry name" value="Type VII secretion system EccB, repeat 1 domain"/>
    <property type="match status" value="1"/>
</dbReference>
<dbReference type="RefSeq" id="WP_190254900.1">
    <property type="nucleotide sequence ID" value="NZ_BMPI01000048.1"/>
</dbReference>
<keyword evidence="1" id="KW-0472">Membrane</keyword>
<dbReference type="InterPro" id="IPR044857">
    <property type="entry name" value="T7SS_EccB_R1"/>
</dbReference>
<evidence type="ECO:0000256" key="1">
    <source>
        <dbReference type="SAM" id="Phobius"/>
    </source>
</evidence>
<dbReference type="PANTHER" id="PTHR40765:SF2">
    <property type="entry name" value="ESX-2 SECRETION SYSTEM ATPASE ECCB2"/>
    <property type="match status" value="1"/>
</dbReference>
<keyword evidence="1" id="KW-0812">Transmembrane</keyword>
<name>A0A917U739_9ACTN</name>